<proteinExistence type="predicted"/>
<reference evidence="2 3" key="1">
    <citation type="submission" date="2017-10" db="EMBL/GenBank/DDBJ databases">
        <title>Analysis of the genome sequences of Rhizobium populations associated to common bean (phaseolus vulgaris).</title>
        <authorList>
            <person name="Bustos P."/>
            <person name="Santamaria R.I."/>
            <person name="Miranda-Sanchez F."/>
            <person name="Perez-Carrascal O."/>
            <person name="Juarez S."/>
            <person name="Lozano L."/>
            <person name="Martinez-Flores I."/>
            <person name="Vinuesa P."/>
            <person name="Martinez-Romero E."/>
            <person name="Cevallos M.A."/>
            <person name="Romero D."/>
            <person name="Davila G."/>
            <person name="Gonzalez V."/>
        </authorList>
    </citation>
    <scope>NUCLEOTIDE SEQUENCE [LARGE SCALE GENOMIC DNA]</scope>
    <source>
        <strain evidence="2 3">NXT3</strain>
    </source>
</reference>
<dbReference type="InterPro" id="IPR010296">
    <property type="entry name" value="DUF899_thioredox"/>
</dbReference>
<evidence type="ECO:0000256" key="1">
    <source>
        <dbReference type="SAM" id="MobiDB-lite"/>
    </source>
</evidence>
<dbReference type="EMBL" id="CP024307">
    <property type="protein sequence ID" value="AUX76884.1"/>
    <property type="molecule type" value="Genomic_DNA"/>
</dbReference>
<organism evidence="2 3">
    <name type="scientific">Rhizobium fredii</name>
    <name type="common">Sinorhizobium fredii</name>
    <dbReference type="NCBI Taxonomy" id="380"/>
    <lineage>
        <taxon>Bacteria</taxon>
        <taxon>Pseudomonadati</taxon>
        <taxon>Pseudomonadota</taxon>
        <taxon>Alphaproteobacteria</taxon>
        <taxon>Hyphomicrobiales</taxon>
        <taxon>Rhizobiaceae</taxon>
        <taxon>Sinorhizobium/Ensifer group</taxon>
        <taxon>Sinorhizobium</taxon>
    </lineage>
</organism>
<gene>
    <name evidence="2" type="ORF">NXT3_CH02321</name>
</gene>
<dbReference type="SUPFAM" id="SSF52833">
    <property type="entry name" value="Thioredoxin-like"/>
    <property type="match status" value="1"/>
</dbReference>
<evidence type="ECO:0000313" key="2">
    <source>
        <dbReference type="EMBL" id="AUX76884.1"/>
    </source>
</evidence>
<accession>A0A2L0H608</accession>
<dbReference type="Pfam" id="PF05988">
    <property type="entry name" value="DUF899"/>
    <property type="match status" value="1"/>
</dbReference>
<evidence type="ECO:0000313" key="3">
    <source>
        <dbReference type="Proteomes" id="UP000239340"/>
    </source>
</evidence>
<dbReference type="InterPro" id="IPR036249">
    <property type="entry name" value="Thioredoxin-like_sf"/>
</dbReference>
<protein>
    <submittedName>
        <fullName evidence="2">Thioredoxin-like protein</fullName>
    </submittedName>
</protein>
<dbReference type="RefSeq" id="WP_037415748.1">
    <property type="nucleotide sequence ID" value="NZ_CP024307.1"/>
</dbReference>
<dbReference type="AlphaFoldDB" id="A0A2L0H608"/>
<feature type="region of interest" description="Disordered" evidence="1">
    <location>
        <begin position="190"/>
        <end position="227"/>
    </location>
</feature>
<sequence>MTTQAPLVPATELAARNRARFPNESAEYRRARNALLAEEIELRRHIERVAAQRRQLPPGGEVPRTYVFESENGPVTLDDLFGDKDTLIIYSYMFGPKREKPCPMCTSLMAAWEGKVPDIEQRIALAMVARSPIERLLEAKKARGWTQLKVYSDSEGSFTRDYVSAEDADVPGYTVFTRRDGTIRHFWSGEMSGEMADPGQDPRDAPDPDPLWHLLDTTPEGRGADWYPKLEYRGAERG</sequence>
<dbReference type="Gene3D" id="3.40.30.10">
    <property type="entry name" value="Glutaredoxin"/>
    <property type="match status" value="1"/>
</dbReference>
<dbReference type="Proteomes" id="UP000239340">
    <property type="component" value="Chromosome"/>
</dbReference>
<name>A0A2L0H608_RHIFR</name>